<comment type="caution">
    <text evidence="2">The sequence shown here is derived from an EMBL/GenBank/DDBJ whole genome shotgun (WGS) entry which is preliminary data.</text>
</comment>
<evidence type="ECO:0000256" key="1">
    <source>
        <dbReference type="SAM" id="Phobius"/>
    </source>
</evidence>
<keyword evidence="1" id="KW-0472">Membrane</keyword>
<accession>A0A150N4E7</accession>
<evidence type="ECO:0000313" key="2">
    <source>
        <dbReference type="EMBL" id="KYD31581.1"/>
    </source>
</evidence>
<dbReference type="EMBL" id="LQYW01000034">
    <property type="protein sequence ID" value="KYD31581.1"/>
    <property type="molecule type" value="Genomic_DNA"/>
</dbReference>
<organism evidence="2 3">
    <name type="scientific">Parageobacillus toebii</name>
    <dbReference type="NCBI Taxonomy" id="153151"/>
    <lineage>
        <taxon>Bacteria</taxon>
        <taxon>Bacillati</taxon>
        <taxon>Bacillota</taxon>
        <taxon>Bacilli</taxon>
        <taxon>Bacillales</taxon>
        <taxon>Anoxybacillaceae</taxon>
        <taxon>Parageobacillus</taxon>
    </lineage>
</organism>
<protein>
    <submittedName>
        <fullName evidence="2">Uncharacterized protein</fullName>
    </submittedName>
</protein>
<keyword evidence="1" id="KW-1133">Transmembrane helix</keyword>
<dbReference type="GeneID" id="94901491"/>
<gene>
    <name evidence="2" type="ORF">B4110_1997</name>
</gene>
<feature type="transmembrane region" description="Helical" evidence="1">
    <location>
        <begin position="14"/>
        <end position="39"/>
    </location>
</feature>
<evidence type="ECO:0000313" key="3">
    <source>
        <dbReference type="Proteomes" id="UP000075324"/>
    </source>
</evidence>
<keyword evidence="1" id="KW-0812">Transmembrane</keyword>
<dbReference type="Proteomes" id="UP000075324">
    <property type="component" value="Unassembled WGS sequence"/>
</dbReference>
<reference evidence="2 3" key="1">
    <citation type="submission" date="2016-01" db="EMBL/GenBank/DDBJ databases">
        <title>Draft Genome Sequences of Seven Thermophilic Sporeformers Isolated from Foods.</title>
        <authorList>
            <person name="Berendsen E.M."/>
            <person name="Wells-Bennik M.H."/>
            <person name="Krawcyk A.O."/>
            <person name="De Jong A."/>
            <person name="Holsappel S."/>
            <person name="Eijlander R.T."/>
            <person name="Kuipers O.P."/>
        </authorList>
    </citation>
    <scope>NUCLEOTIDE SEQUENCE [LARGE SCALE GENOMIC DNA]</scope>
    <source>
        <strain evidence="2 3">B4110</strain>
    </source>
</reference>
<dbReference type="RefSeq" id="WP_255265223.1">
    <property type="nucleotide sequence ID" value="NZ_CP070511.1"/>
</dbReference>
<proteinExistence type="predicted"/>
<sequence>MDKQSIIDKTMETVVNLLGAAMILLGVPYFIFVLVQFLLW</sequence>
<dbReference type="AlphaFoldDB" id="A0A150N4E7"/>
<name>A0A150N4E7_9BACL</name>